<comment type="caution">
    <text evidence="2">The sequence shown here is derived from an EMBL/GenBank/DDBJ whole genome shotgun (WGS) entry which is preliminary data.</text>
</comment>
<gene>
    <name evidence="2" type="ORF">THARTR1_02519</name>
</gene>
<name>A0A2K0UIA1_TRIHA</name>
<dbReference type="OrthoDB" id="260091at2759"/>
<dbReference type="InterPro" id="IPR036400">
    <property type="entry name" value="Cyt_B5-like_heme/steroid_sf"/>
</dbReference>
<dbReference type="UniPathway" id="UPA00222"/>
<reference evidence="2 3" key="1">
    <citation type="submission" date="2017-02" db="EMBL/GenBank/DDBJ databases">
        <title>Genomes of Trichoderma spp. with biocontrol activity.</title>
        <authorList>
            <person name="Gardiner D."/>
            <person name="Kazan K."/>
            <person name="Vos C."/>
            <person name="Harvey P."/>
        </authorList>
    </citation>
    <scope>NUCLEOTIDE SEQUENCE [LARGE SCALE GENOMIC DNA]</scope>
    <source>
        <strain evidence="2 3">Tr1</strain>
    </source>
</reference>
<dbReference type="Proteomes" id="UP000236290">
    <property type="component" value="Unassembled WGS sequence"/>
</dbReference>
<organism evidence="2 3">
    <name type="scientific">Trichoderma harzianum</name>
    <name type="common">Hypocrea lixii</name>
    <dbReference type="NCBI Taxonomy" id="5544"/>
    <lineage>
        <taxon>Eukaryota</taxon>
        <taxon>Fungi</taxon>
        <taxon>Dikarya</taxon>
        <taxon>Ascomycota</taxon>
        <taxon>Pezizomycotina</taxon>
        <taxon>Sordariomycetes</taxon>
        <taxon>Hypocreomycetidae</taxon>
        <taxon>Hypocreales</taxon>
        <taxon>Hypocreaceae</taxon>
        <taxon>Trichoderma</taxon>
    </lineage>
</organism>
<evidence type="ECO:0000313" key="3">
    <source>
        <dbReference type="Proteomes" id="UP000236290"/>
    </source>
</evidence>
<dbReference type="InterPro" id="IPR001199">
    <property type="entry name" value="Cyt_B5-like_heme/steroid-bd"/>
</dbReference>
<dbReference type="Gene3D" id="3.10.120.10">
    <property type="entry name" value="Cytochrome b5-like heme/steroid binding domain"/>
    <property type="match status" value="1"/>
</dbReference>
<dbReference type="GO" id="GO:0016020">
    <property type="term" value="C:membrane"/>
    <property type="evidence" value="ECO:0007669"/>
    <property type="project" value="GOC"/>
</dbReference>
<dbReference type="EMBL" id="MTYI01000027">
    <property type="protein sequence ID" value="PNP57521.1"/>
    <property type="molecule type" value="Genomic_DNA"/>
</dbReference>
<accession>A0A2K0UIA1</accession>
<proteinExistence type="predicted"/>
<evidence type="ECO:0000313" key="2">
    <source>
        <dbReference type="EMBL" id="PNP57521.1"/>
    </source>
</evidence>
<protein>
    <recommendedName>
        <fullName evidence="1">Cytochrome b5 heme-binding domain-containing protein</fullName>
    </recommendedName>
</protein>
<dbReference type="PROSITE" id="PS50255">
    <property type="entry name" value="CYTOCHROME_B5_2"/>
    <property type="match status" value="1"/>
</dbReference>
<dbReference type="Pfam" id="PF00173">
    <property type="entry name" value="Cyt-b5"/>
    <property type="match status" value="1"/>
</dbReference>
<dbReference type="SUPFAM" id="SSF55856">
    <property type="entry name" value="Cytochrome b5-like heme/steroid binding domain"/>
    <property type="match status" value="1"/>
</dbReference>
<sequence length="60" mass="6727">MDRDQILSQREVEGMIADGDSIVIFQDYVLRLNGWLDKHPGGSLVIQHMVGRDATDEITA</sequence>
<dbReference type="AlphaFoldDB" id="A0A2K0UIA1"/>
<evidence type="ECO:0000259" key="1">
    <source>
        <dbReference type="PROSITE" id="PS50255"/>
    </source>
</evidence>
<dbReference type="GO" id="GO:0006665">
    <property type="term" value="P:sphingolipid metabolic process"/>
    <property type="evidence" value="ECO:0007669"/>
    <property type="project" value="UniProtKB-UniPathway"/>
</dbReference>
<feature type="domain" description="Cytochrome b5 heme-binding" evidence="1">
    <location>
        <begin position="4"/>
        <end position="60"/>
    </location>
</feature>